<keyword evidence="2" id="KW-0418">Kinase</keyword>
<dbReference type="CDD" id="cd16936">
    <property type="entry name" value="HATPase_RsbW-like"/>
    <property type="match status" value="1"/>
</dbReference>
<dbReference type="Pfam" id="PF13581">
    <property type="entry name" value="HATPase_c_2"/>
    <property type="match status" value="1"/>
</dbReference>
<gene>
    <name evidence="2" type="primary">rsbW</name>
    <name evidence="2" type="ORF">MBCUR_18430</name>
</gene>
<evidence type="ECO:0000313" key="2">
    <source>
        <dbReference type="EMBL" id="KZX10305.1"/>
    </source>
</evidence>
<reference evidence="2 3" key="1">
    <citation type="submission" date="2016-04" db="EMBL/GenBank/DDBJ databases">
        <title>Genome sequence of Methanobrevibacter curvatus DSM 11111.</title>
        <authorList>
            <person name="Poehlein A."/>
            <person name="Seedorf H."/>
            <person name="Daniel R."/>
        </authorList>
    </citation>
    <scope>NUCLEOTIDE SEQUENCE [LARGE SCALE GENOMIC DNA]</scope>
    <source>
        <strain evidence="2 3">DSM 11111</strain>
    </source>
</reference>
<keyword evidence="3" id="KW-1185">Reference proteome</keyword>
<protein>
    <submittedName>
        <fullName evidence="2">Serine-protein kinase RsbW</fullName>
        <ecNumber evidence="2">2.7.11.1</ecNumber>
    </submittedName>
</protein>
<sequence>MEKIVVPGKVEYLSQVQEFINSKLKYYELLPKFQMQLELVIEEIFINIVKYAHMEDSSENKIVIYSLFDEESSVLTIKFVDKGIPFNPLKEEDPDLNADIENRKIGGLGLFLVKKNTDELEYKYKKGKNILTFKKSLK</sequence>
<keyword evidence="2" id="KW-0808">Transferase</keyword>
<dbReference type="GO" id="GO:0004674">
    <property type="term" value="F:protein serine/threonine kinase activity"/>
    <property type="evidence" value="ECO:0007669"/>
    <property type="project" value="UniProtKB-EC"/>
</dbReference>
<dbReference type="Proteomes" id="UP000077245">
    <property type="component" value="Unassembled WGS sequence"/>
</dbReference>
<accession>A0A162FAM8</accession>
<dbReference type="PATRIC" id="fig|49547.3.peg.1946"/>
<evidence type="ECO:0000259" key="1">
    <source>
        <dbReference type="Pfam" id="PF13581"/>
    </source>
</evidence>
<dbReference type="InterPro" id="IPR036890">
    <property type="entry name" value="HATPase_C_sf"/>
</dbReference>
<dbReference type="OrthoDB" id="111995at2157"/>
<comment type="caution">
    <text evidence="2">The sequence shown here is derived from an EMBL/GenBank/DDBJ whole genome shotgun (WGS) entry which is preliminary data.</text>
</comment>
<name>A0A162FAM8_9EURY</name>
<dbReference type="EMBL" id="LWMV01000218">
    <property type="protein sequence ID" value="KZX10305.1"/>
    <property type="molecule type" value="Genomic_DNA"/>
</dbReference>
<dbReference type="InterPro" id="IPR003594">
    <property type="entry name" value="HATPase_dom"/>
</dbReference>
<dbReference type="AlphaFoldDB" id="A0A162FAM8"/>
<dbReference type="Gene3D" id="3.30.565.10">
    <property type="entry name" value="Histidine kinase-like ATPase, C-terminal domain"/>
    <property type="match status" value="1"/>
</dbReference>
<proteinExistence type="predicted"/>
<dbReference type="RefSeq" id="WP_067092609.1">
    <property type="nucleotide sequence ID" value="NZ_LWMV01000218.1"/>
</dbReference>
<dbReference type="EC" id="2.7.11.1" evidence="2"/>
<organism evidence="2 3">
    <name type="scientific">Methanobrevibacter curvatus</name>
    <dbReference type="NCBI Taxonomy" id="49547"/>
    <lineage>
        <taxon>Archaea</taxon>
        <taxon>Methanobacteriati</taxon>
        <taxon>Methanobacteriota</taxon>
        <taxon>Methanomada group</taxon>
        <taxon>Methanobacteria</taxon>
        <taxon>Methanobacteriales</taxon>
        <taxon>Methanobacteriaceae</taxon>
        <taxon>Methanobrevibacter</taxon>
    </lineage>
</organism>
<dbReference type="STRING" id="49547.MBCUR_18430"/>
<feature type="domain" description="Histidine kinase/HSP90-like ATPase" evidence="1">
    <location>
        <begin position="7"/>
        <end position="135"/>
    </location>
</feature>
<dbReference type="SUPFAM" id="SSF55874">
    <property type="entry name" value="ATPase domain of HSP90 chaperone/DNA topoisomerase II/histidine kinase"/>
    <property type="match status" value="1"/>
</dbReference>
<evidence type="ECO:0000313" key="3">
    <source>
        <dbReference type="Proteomes" id="UP000077245"/>
    </source>
</evidence>